<keyword evidence="2" id="KW-1133">Transmembrane helix</keyword>
<dbReference type="OrthoDB" id="7585084at2"/>
<dbReference type="AlphaFoldDB" id="A0A4Q2J0X4"/>
<dbReference type="RefSeq" id="WP_129341132.1">
    <property type="nucleotide sequence ID" value="NZ_JACIDD010000001.1"/>
</dbReference>
<evidence type="ECO:0000256" key="2">
    <source>
        <dbReference type="SAM" id="Phobius"/>
    </source>
</evidence>
<proteinExistence type="predicted"/>
<keyword evidence="4" id="KW-1185">Reference proteome</keyword>
<feature type="region of interest" description="Disordered" evidence="1">
    <location>
        <begin position="70"/>
        <end position="91"/>
    </location>
</feature>
<evidence type="ECO:0000313" key="4">
    <source>
        <dbReference type="Proteomes" id="UP000292347"/>
    </source>
</evidence>
<accession>A0A4Q2J0X4</accession>
<keyword evidence="2" id="KW-0812">Transmembrane</keyword>
<dbReference type="Proteomes" id="UP000292347">
    <property type="component" value="Unassembled WGS sequence"/>
</dbReference>
<organism evidence="3 4">
    <name type="scientific">Sphingomonas desiccabilis</name>
    <dbReference type="NCBI Taxonomy" id="429134"/>
    <lineage>
        <taxon>Bacteria</taxon>
        <taxon>Pseudomonadati</taxon>
        <taxon>Pseudomonadota</taxon>
        <taxon>Alphaproteobacteria</taxon>
        <taxon>Sphingomonadales</taxon>
        <taxon>Sphingomonadaceae</taxon>
        <taxon>Sphingomonas</taxon>
    </lineage>
</organism>
<reference evidence="3 4" key="1">
    <citation type="submission" date="2019-01" db="EMBL/GenBank/DDBJ databases">
        <title>Sphingomonas mucosissima sp. nov. and Sphingomonas desiccabilis sp. nov., from biological soil crusts in the Colorado Plateau, USA.</title>
        <authorList>
            <person name="Zhu D."/>
        </authorList>
    </citation>
    <scope>NUCLEOTIDE SEQUENCE [LARGE SCALE GENOMIC DNA]</scope>
    <source>
        <strain evidence="3 4">CP1D</strain>
    </source>
</reference>
<protein>
    <recommendedName>
        <fullName evidence="5">Transmembrane protein</fullName>
    </recommendedName>
</protein>
<dbReference type="EMBL" id="SDPT01000001">
    <property type="protein sequence ID" value="RXZ35363.1"/>
    <property type="molecule type" value="Genomic_DNA"/>
</dbReference>
<evidence type="ECO:0008006" key="5">
    <source>
        <dbReference type="Google" id="ProtNLM"/>
    </source>
</evidence>
<feature type="transmembrane region" description="Helical" evidence="2">
    <location>
        <begin position="42"/>
        <end position="66"/>
    </location>
</feature>
<feature type="compositionally biased region" description="Basic and acidic residues" evidence="1">
    <location>
        <begin position="71"/>
        <end position="91"/>
    </location>
</feature>
<evidence type="ECO:0000313" key="3">
    <source>
        <dbReference type="EMBL" id="RXZ35363.1"/>
    </source>
</evidence>
<evidence type="ECO:0000256" key="1">
    <source>
        <dbReference type="SAM" id="MobiDB-lite"/>
    </source>
</evidence>
<keyword evidence="2" id="KW-0472">Membrane</keyword>
<sequence length="91" mass="9601">MIGEAGQTGTLEPLKEGRQRAAVFLKLGRRRGLSATLEVTPAGLLAIGGLVSSILLSTAVLVRSAVAAKLRAQDRRQEDPPRPDEQKASAL</sequence>
<name>A0A4Q2J0X4_9SPHN</name>
<comment type="caution">
    <text evidence="3">The sequence shown here is derived from an EMBL/GenBank/DDBJ whole genome shotgun (WGS) entry which is preliminary data.</text>
</comment>
<gene>
    <name evidence="3" type="ORF">EO081_07015</name>
</gene>